<protein>
    <submittedName>
        <fullName evidence="2">Chemotaxis protein CheW</fullName>
    </submittedName>
</protein>
<proteinExistence type="predicted"/>
<dbReference type="GO" id="GO:0005829">
    <property type="term" value="C:cytosol"/>
    <property type="evidence" value="ECO:0007669"/>
    <property type="project" value="TreeGrafter"/>
</dbReference>
<dbReference type="Proteomes" id="UP000215405">
    <property type="component" value="Unassembled WGS sequence"/>
</dbReference>
<gene>
    <name evidence="2" type="ORF">B7H23_06215</name>
</gene>
<dbReference type="PANTHER" id="PTHR22617">
    <property type="entry name" value="CHEMOTAXIS SENSOR HISTIDINE KINASE-RELATED"/>
    <property type="match status" value="1"/>
</dbReference>
<accession>A0A231V2S9</accession>
<organism evidence="2 3">
    <name type="scientific">Notoacmeibacter marinus</name>
    <dbReference type="NCBI Taxonomy" id="1876515"/>
    <lineage>
        <taxon>Bacteria</taxon>
        <taxon>Pseudomonadati</taxon>
        <taxon>Pseudomonadota</taxon>
        <taxon>Alphaproteobacteria</taxon>
        <taxon>Hyphomicrobiales</taxon>
        <taxon>Notoacmeibacteraceae</taxon>
        <taxon>Notoacmeibacter</taxon>
    </lineage>
</organism>
<sequence length="151" mass="16628">MTENHHSTREFIAFMVQGRQFCIDITSIREIRGWNDATKLPHVPDYVVGVVNLRGTILPIIDVSARFGLGDCEPSAQSVVIVAQVGDRMAGMLVDSVSDILQVAPDDIRDLPDMDTPVGAEYLRQVILHEEAIICEVLLENIISTTLQDAA</sequence>
<comment type="caution">
    <text evidence="2">The sequence shown here is derived from an EMBL/GenBank/DDBJ whole genome shotgun (WGS) entry which is preliminary data.</text>
</comment>
<name>A0A231V2S9_9HYPH</name>
<dbReference type="Pfam" id="PF01584">
    <property type="entry name" value="CheW"/>
    <property type="match status" value="1"/>
</dbReference>
<dbReference type="AlphaFoldDB" id="A0A231V2S9"/>
<dbReference type="EMBL" id="NBYO01000001">
    <property type="protein sequence ID" value="OXT02489.1"/>
    <property type="molecule type" value="Genomic_DNA"/>
</dbReference>
<keyword evidence="3" id="KW-1185">Reference proteome</keyword>
<dbReference type="PANTHER" id="PTHR22617:SF23">
    <property type="entry name" value="CHEMOTAXIS PROTEIN CHEW"/>
    <property type="match status" value="1"/>
</dbReference>
<dbReference type="InterPro" id="IPR002545">
    <property type="entry name" value="CheW-lke_dom"/>
</dbReference>
<dbReference type="Gene3D" id="2.30.30.40">
    <property type="entry name" value="SH3 Domains"/>
    <property type="match status" value="1"/>
</dbReference>
<dbReference type="GO" id="GO:0006935">
    <property type="term" value="P:chemotaxis"/>
    <property type="evidence" value="ECO:0007669"/>
    <property type="project" value="InterPro"/>
</dbReference>
<dbReference type="InterPro" id="IPR036061">
    <property type="entry name" value="CheW-like_dom_sf"/>
</dbReference>
<evidence type="ECO:0000259" key="1">
    <source>
        <dbReference type="PROSITE" id="PS50851"/>
    </source>
</evidence>
<dbReference type="Gene3D" id="2.40.50.180">
    <property type="entry name" value="CheA-289, Domain 4"/>
    <property type="match status" value="1"/>
</dbReference>
<dbReference type="RefSeq" id="WP_094076444.1">
    <property type="nucleotide sequence ID" value="NZ_NBYO01000001.1"/>
</dbReference>
<dbReference type="SMART" id="SM00260">
    <property type="entry name" value="CheW"/>
    <property type="match status" value="1"/>
</dbReference>
<evidence type="ECO:0000313" key="3">
    <source>
        <dbReference type="Proteomes" id="UP000215405"/>
    </source>
</evidence>
<reference evidence="3" key="1">
    <citation type="journal article" date="2017" name="Int. J. Syst. Evol. Microbiol.">
        <title>Notoacmeibacter marinus gen. nov., sp. nov., isolated from the gut of a limpet and proposal of Notoacmeibacteraceae fam. nov. in the order Rhizobiales of the class Alphaproteobacteria.</title>
        <authorList>
            <person name="Huang Z."/>
            <person name="Guo F."/>
            <person name="Lai Q."/>
        </authorList>
    </citation>
    <scope>NUCLEOTIDE SEQUENCE [LARGE SCALE GENOMIC DNA]</scope>
    <source>
        <strain evidence="3">XMTR2A4</strain>
    </source>
</reference>
<evidence type="ECO:0000313" key="2">
    <source>
        <dbReference type="EMBL" id="OXT02489.1"/>
    </source>
</evidence>
<dbReference type="InterPro" id="IPR039315">
    <property type="entry name" value="CheW"/>
</dbReference>
<dbReference type="SUPFAM" id="SSF50341">
    <property type="entry name" value="CheW-like"/>
    <property type="match status" value="1"/>
</dbReference>
<dbReference type="GO" id="GO:0007165">
    <property type="term" value="P:signal transduction"/>
    <property type="evidence" value="ECO:0007669"/>
    <property type="project" value="InterPro"/>
</dbReference>
<dbReference type="PROSITE" id="PS50851">
    <property type="entry name" value="CHEW"/>
    <property type="match status" value="1"/>
</dbReference>
<feature type="domain" description="CheW-like" evidence="1">
    <location>
        <begin position="8"/>
        <end position="148"/>
    </location>
</feature>
<dbReference type="OrthoDB" id="9794382at2"/>